<gene>
    <name evidence="2" type="ORF">Shyd_85200</name>
</gene>
<comment type="caution">
    <text evidence="2">The sequence shown here is derived from an EMBL/GenBank/DDBJ whole genome shotgun (WGS) entry which is preliminary data.</text>
</comment>
<evidence type="ECO:0000313" key="2">
    <source>
        <dbReference type="EMBL" id="GHI27149.1"/>
    </source>
</evidence>
<proteinExistence type="predicted"/>
<name>A0ABQ3PQ49_9ACTN</name>
<accession>A0ABQ3PQ49</accession>
<reference evidence="2" key="1">
    <citation type="submission" date="2024-05" db="EMBL/GenBank/DDBJ databases">
        <title>Whole genome shotgun sequence of Streptomyces hydrogenans NBRC 13475.</title>
        <authorList>
            <person name="Komaki H."/>
            <person name="Tamura T."/>
        </authorList>
    </citation>
    <scope>NUCLEOTIDE SEQUENCE</scope>
    <source>
        <strain evidence="2">NBRC 13475</strain>
    </source>
</reference>
<dbReference type="Proteomes" id="UP001052739">
    <property type="component" value="Unassembled WGS sequence"/>
</dbReference>
<feature type="region of interest" description="Disordered" evidence="1">
    <location>
        <begin position="1"/>
        <end position="28"/>
    </location>
</feature>
<sequence length="115" mass="12887">MTYADDYWTSSGLDAQAGSGKRRAAPRLPEQARHEFLRGPAHARVQTSAEAVDPGTPLYERLAEEWAGRGATVPCCPDPLWQRLASFEHLRQETDRTLRRLHLASEPGARPPNHF</sequence>
<evidence type="ECO:0000313" key="3">
    <source>
        <dbReference type="Proteomes" id="UP001052739"/>
    </source>
</evidence>
<dbReference type="EMBL" id="BNDW01000117">
    <property type="protein sequence ID" value="GHI27149.1"/>
    <property type="molecule type" value="Genomic_DNA"/>
</dbReference>
<organism evidence="2 3">
    <name type="scientific">Streptomyces hydrogenans</name>
    <dbReference type="NCBI Taxonomy" id="1873719"/>
    <lineage>
        <taxon>Bacteria</taxon>
        <taxon>Bacillati</taxon>
        <taxon>Actinomycetota</taxon>
        <taxon>Actinomycetes</taxon>
        <taxon>Kitasatosporales</taxon>
        <taxon>Streptomycetaceae</taxon>
        <taxon>Streptomyces</taxon>
    </lineage>
</organism>
<protein>
    <submittedName>
        <fullName evidence="2">Uncharacterized protein</fullName>
    </submittedName>
</protein>
<evidence type="ECO:0000256" key="1">
    <source>
        <dbReference type="SAM" id="MobiDB-lite"/>
    </source>
</evidence>
<keyword evidence="3" id="KW-1185">Reference proteome</keyword>